<dbReference type="FunCoup" id="A0A6P7GQK2">
    <property type="interactions" value="695"/>
</dbReference>
<dbReference type="PANTHER" id="PTHR12277:SF194">
    <property type="entry name" value="FI04476P"/>
    <property type="match status" value="1"/>
</dbReference>
<name>A0A6P7GQK2_DIAVI</name>
<dbReference type="GO" id="GO:0005789">
    <property type="term" value="C:endoplasmic reticulum membrane"/>
    <property type="evidence" value="ECO:0007669"/>
    <property type="project" value="TreeGrafter"/>
</dbReference>
<dbReference type="GO" id="GO:0006660">
    <property type="term" value="P:phosphatidylserine catabolic process"/>
    <property type="evidence" value="ECO:0007669"/>
    <property type="project" value="TreeGrafter"/>
</dbReference>
<proteinExistence type="predicted"/>
<evidence type="ECO:0000313" key="3">
    <source>
        <dbReference type="RefSeq" id="XP_028151859.1"/>
    </source>
</evidence>
<dbReference type="InterPro" id="IPR029058">
    <property type="entry name" value="AB_hydrolase_fold"/>
</dbReference>
<sequence>NVPSQADLANPQKYLPMSRNMYLETDDNVTLGVWQILKIEENQNFEKQTDDSIFEHAFLDSTDTMIYFHGNTGSRLLDHRIELYKILRKQFHVITFDYRGFADSTNETPSETKLVKDCEFIYKWVANKTKGSIFVWGHSLGTSLVTHTIFNLHSKIKEPAGVFLEAPITNMADEIVENPIAKIFSFLPWFDYVAIQPMKRNGLTLESDRYICEIDAPIIILHAQDDNVIPIKLGKKLYAAGKKCRRGTAGRIIFHEFQSTCGYKHKYIYRAPEISFIIKNCRTASRFKRMVKAALNKSLQEKISVIRRKTKKPRCVTKDNEYIPEKGESEETETSEIEHESFSTDLRLLKNNKATSKIN</sequence>
<feature type="region of interest" description="Disordered" evidence="1">
    <location>
        <begin position="322"/>
        <end position="343"/>
    </location>
</feature>
<dbReference type="Gene3D" id="3.40.50.1820">
    <property type="entry name" value="alpha/beta hydrolase"/>
    <property type="match status" value="1"/>
</dbReference>
<dbReference type="GO" id="GO:0047372">
    <property type="term" value="F:monoacylglycerol lipase activity"/>
    <property type="evidence" value="ECO:0007669"/>
    <property type="project" value="TreeGrafter"/>
</dbReference>
<gene>
    <name evidence="3" type="primary">LOC114345236</name>
</gene>
<dbReference type="Pfam" id="PF00561">
    <property type="entry name" value="Abhydrolase_1"/>
    <property type="match status" value="1"/>
</dbReference>
<protein>
    <submittedName>
        <fullName evidence="3">Monoacylglycerol lipase ABHD12-like</fullName>
    </submittedName>
</protein>
<dbReference type="GO" id="GO:0004622">
    <property type="term" value="F:phosphatidylcholine lysophospholipase activity"/>
    <property type="evidence" value="ECO:0007669"/>
    <property type="project" value="TreeGrafter"/>
</dbReference>
<accession>A0A6P7GQK2</accession>
<dbReference type="PANTHER" id="PTHR12277">
    <property type="entry name" value="ALPHA/BETA HYDROLASE DOMAIN-CONTAINING PROTEIN"/>
    <property type="match status" value="1"/>
</dbReference>
<dbReference type="AlphaFoldDB" id="A0A6P7GQK2"/>
<feature type="domain" description="AB hydrolase-1" evidence="2">
    <location>
        <begin position="64"/>
        <end position="148"/>
    </location>
</feature>
<evidence type="ECO:0000259" key="2">
    <source>
        <dbReference type="Pfam" id="PF00561"/>
    </source>
</evidence>
<reference evidence="3" key="1">
    <citation type="submission" date="2025-08" db="UniProtKB">
        <authorList>
            <consortium name="RefSeq"/>
        </authorList>
    </citation>
    <scope>IDENTIFICATION</scope>
    <source>
        <tissue evidence="3">Whole insect</tissue>
    </source>
</reference>
<organism evidence="3">
    <name type="scientific">Diabrotica virgifera virgifera</name>
    <name type="common">western corn rootworm</name>
    <dbReference type="NCBI Taxonomy" id="50390"/>
    <lineage>
        <taxon>Eukaryota</taxon>
        <taxon>Metazoa</taxon>
        <taxon>Ecdysozoa</taxon>
        <taxon>Arthropoda</taxon>
        <taxon>Hexapoda</taxon>
        <taxon>Insecta</taxon>
        <taxon>Pterygota</taxon>
        <taxon>Neoptera</taxon>
        <taxon>Endopterygota</taxon>
        <taxon>Coleoptera</taxon>
        <taxon>Polyphaga</taxon>
        <taxon>Cucujiformia</taxon>
        <taxon>Chrysomeloidea</taxon>
        <taxon>Chrysomelidae</taxon>
        <taxon>Galerucinae</taxon>
        <taxon>Diabroticina</taxon>
        <taxon>Diabroticites</taxon>
        <taxon>Diabrotica</taxon>
    </lineage>
</organism>
<evidence type="ECO:0000256" key="1">
    <source>
        <dbReference type="SAM" id="MobiDB-lite"/>
    </source>
</evidence>
<dbReference type="GO" id="GO:0052651">
    <property type="term" value="P:monoacylglycerol catabolic process"/>
    <property type="evidence" value="ECO:0007669"/>
    <property type="project" value="TreeGrafter"/>
</dbReference>
<dbReference type="SUPFAM" id="SSF53474">
    <property type="entry name" value="alpha/beta-Hydrolases"/>
    <property type="match status" value="1"/>
</dbReference>
<dbReference type="RefSeq" id="XP_028151859.1">
    <property type="nucleotide sequence ID" value="XM_028296058.1"/>
</dbReference>
<feature type="non-terminal residue" evidence="3">
    <location>
        <position position="1"/>
    </location>
</feature>
<dbReference type="InParanoid" id="A0A6P7GQK2"/>
<dbReference type="InterPro" id="IPR000073">
    <property type="entry name" value="AB_hydrolase_1"/>
</dbReference>